<keyword evidence="1" id="KW-1133">Transmembrane helix</keyword>
<comment type="caution">
    <text evidence="2">The sequence shown here is derived from an EMBL/GenBank/DDBJ whole genome shotgun (WGS) entry which is preliminary data.</text>
</comment>
<evidence type="ECO:0000313" key="3">
    <source>
        <dbReference type="Proteomes" id="UP001420932"/>
    </source>
</evidence>
<sequence>MRTGSIVLLIIHPLAMIWCCGNGLTILSQSDHRRRQKEGEKVPQSSFKVREEFQAERKGVNGRSRCVRQFDEHIEQDELNAANGFTTEESASKFSDSVSVDTLSNHSIHLRECDVFYSREKEPECINHQSLSDEIGQMVQDVQVANSTSP</sequence>
<keyword evidence="3" id="KW-1185">Reference proteome</keyword>
<keyword evidence="1" id="KW-0812">Transmembrane</keyword>
<dbReference type="AlphaFoldDB" id="A0AAP0Q3S1"/>
<evidence type="ECO:0000313" key="2">
    <source>
        <dbReference type="EMBL" id="KAK9162401.1"/>
    </source>
</evidence>
<gene>
    <name evidence="2" type="ORF">Syun_003303</name>
</gene>
<dbReference type="Proteomes" id="UP001420932">
    <property type="component" value="Unassembled WGS sequence"/>
</dbReference>
<accession>A0AAP0Q3S1</accession>
<protein>
    <submittedName>
        <fullName evidence="2">Uncharacterized protein</fullName>
    </submittedName>
</protein>
<proteinExistence type="predicted"/>
<dbReference type="EMBL" id="JBBNAF010000002">
    <property type="protein sequence ID" value="KAK9162401.1"/>
    <property type="molecule type" value="Genomic_DNA"/>
</dbReference>
<feature type="transmembrane region" description="Helical" evidence="1">
    <location>
        <begin position="6"/>
        <end position="27"/>
    </location>
</feature>
<name>A0AAP0Q3S1_9MAGN</name>
<evidence type="ECO:0000256" key="1">
    <source>
        <dbReference type="SAM" id="Phobius"/>
    </source>
</evidence>
<reference evidence="2 3" key="1">
    <citation type="submission" date="2024-01" db="EMBL/GenBank/DDBJ databases">
        <title>Genome assemblies of Stephania.</title>
        <authorList>
            <person name="Yang L."/>
        </authorList>
    </citation>
    <scope>NUCLEOTIDE SEQUENCE [LARGE SCALE GENOMIC DNA]</scope>
    <source>
        <strain evidence="2">YNDBR</strain>
        <tissue evidence="2">Leaf</tissue>
    </source>
</reference>
<organism evidence="2 3">
    <name type="scientific">Stephania yunnanensis</name>
    <dbReference type="NCBI Taxonomy" id="152371"/>
    <lineage>
        <taxon>Eukaryota</taxon>
        <taxon>Viridiplantae</taxon>
        <taxon>Streptophyta</taxon>
        <taxon>Embryophyta</taxon>
        <taxon>Tracheophyta</taxon>
        <taxon>Spermatophyta</taxon>
        <taxon>Magnoliopsida</taxon>
        <taxon>Ranunculales</taxon>
        <taxon>Menispermaceae</taxon>
        <taxon>Menispermoideae</taxon>
        <taxon>Cissampelideae</taxon>
        <taxon>Stephania</taxon>
    </lineage>
</organism>
<keyword evidence="1" id="KW-0472">Membrane</keyword>